<dbReference type="Gramene" id="Solyc07g032630.1.1">
    <property type="protein sequence ID" value="Solyc07g032630.1.1"/>
    <property type="gene ID" value="Solyc07g032630.1"/>
</dbReference>
<accession>K4CDK3</accession>
<name>K4CDK3_SOLLC</name>
<evidence type="ECO:0000313" key="3">
    <source>
        <dbReference type="Proteomes" id="UP000004994"/>
    </source>
</evidence>
<dbReference type="EnsemblPlants" id="Solyc07g032630.1.1">
    <property type="protein sequence ID" value="Solyc07g032630.1.1"/>
    <property type="gene ID" value="Solyc07g032630.1"/>
</dbReference>
<reference evidence="2" key="1">
    <citation type="journal article" date="2012" name="Nature">
        <title>The tomato genome sequence provides insights into fleshy fruit evolution.</title>
        <authorList>
            <consortium name="Tomato Genome Consortium"/>
        </authorList>
    </citation>
    <scope>NUCLEOTIDE SEQUENCE [LARGE SCALE GENOMIC DNA]</scope>
    <source>
        <strain evidence="2">cv. Heinz 1706</strain>
    </source>
</reference>
<dbReference type="PaxDb" id="4081-Solyc07g032630.1.1"/>
<dbReference type="Proteomes" id="UP000004994">
    <property type="component" value="Chromosome 7"/>
</dbReference>
<dbReference type="AlphaFoldDB" id="K4CDK3"/>
<reference evidence="2" key="2">
    <citation type="submission" date="2015-06" db="UniProtKB">
        <authorList>
            <consortium name="EnsemblPlants"/>
        </authorList>
    </citation>
    <scope>IDENTIFICATION</scope>
    <source>
        <strain evidence="2">cv. Heinz 1706</strain>
    </source>
</reference>
<evidence type="ECO:0000313" key="2">
    <source>
        <dbReference type="EnsemblPlants" id="Solyc07g032630.1.1"/>
    </source>
</evidence>
<sequence length="117" mass="13525">MSTKVMRKAIEVLSSNLLERLFADSEVEDEEPIIMDDEVKIVRTYRKRAKKNTKGDDMNDSNPQLSLIAEEIHQVEDEAPIILDAELKSVATYRKRAKKNTKVDAQIKQKKQKPNRK</sequence>
<dbReference type="HOGENOM" id="CLU_2089043_0_0_1"/>
<feature type="compositionally biased region" description="Basic residues" evidence="1">
    <location>
        <begin position="108"/>
        <end position="117"/>
    </location>
</feature>
<dbReference type="PhylomeDB" id="K4CDK3"/>
<organism evidence="2">
    <name type="scientific">Solanum lycopersicum</name>
    <name type="common">Tomato</name>
    <name type="synonym">Lycopersicon esculentum</name>
    <dbReference type="NCBI Taxonomy" id="4081"/>
    <lineage>
        <taxon>Eukaryota</taxon>
        <taxon>Viridiplantae</taxon>
        <taxon>Streptophyta</taxon>
        <taxon>Embryophyta</taxon>
        <taxon>Tracheophyta</taxon>
        <taxon>Spermatophyta</taxon>
        <taxon>Magnoliopsida</taxon>
        <taxon>eudicotyledons</taxon>
        <taxon>Gunneridae</taxon>
        <taxon>Pentapetalae</taxon>
        <taxon>asterids</taxon>
        <taxon>lamiids</taxon>
        <taxon>Solanales</taxon>
        <taxon>Solanaceae</taxon>
        <taxon>Solanoideae</taxon>
        <taxon>Solaneae</taxon>
        <taxon>Solanum</taxon>
        <taxon>Solanum subgen. Lycopersicon</taxon>
    </lineage>
</organism>
<dbReference type="InParanoid" id="K4CDK3"/>
<evidence type="ECO:0000256" key="1">
    <source>
        <dbReference type="SAM" id="MobiDB-lite"/>
    </source>
</evidence>
<keyword evidence="3" id="KW-1185">Reference proteome</keyword>
<feature type="region of interest" description="Disordered" evidence="1">
    <location>
        <begin position="97"/>
        <end position="117"/>
    </location>
</feature>
<proteinExistence type="predicted"/>
<protein>
    <submittedName>
        <fullName evidence="2">Uncharacterized protein</fullName>
    </submittedName>
</protein>